<dbReference type="InterPro" id="IPR033467">
    <property type="entry name" value="Tesmin/TSO1-like_CXC"/>
</dbReference>
<dbReference type="PANTHER" id="PTHR46159:SF12">
    <property type="entry name" value="PROTEIN TESMIN_TSO1-LIKE CXC 3-RELATED"/>
    <property type="match status" value="1"/>
</dbReference>
<feature type="compositionally biased region" description="Polar residues" evidence="4">
    <location>
        <begin position="198"/>
        <end position="210"/>
    </location>
</feature>
<comment type="caution">
    <text evidence="6">The sequence shown here is derived from an EMBL/GenBank/DDBJ whole genome shotgun (WGS) entry which is preliminary data.</text>
</comment>
<feature type="region of interest" description="Disordered" evidence="4">
    <location>
        <begin position="654"/>
        <end position="708"/>
    </location>
</feature>
<protein>
    <submittedName>
        <fullName evidence="6">Protein tesmin/TSO1-like CXC 2</fullName>
    </submittedName>
</protein>
<feature type="compositionally biased region" description="Polar residues" evidence="4">
    <location>
        <begin position="697"/>
        <end position="708"/>
    </location>
</feature>
<comment type="subcellular location">
    <subcellularLocation>
        <location evidence="1">Nucleus</location>
    </subcellularLocation>
</comment>
<dbReference type="Proteomes" id="UP001163823">
    <property type="component" value="Chromosome 9"/>
</dbReference>
<dbReference type="EMBL" id="JARAOO010000009">
    <property type="protein sequence ID" value="KAJ7954850.1"/>
    <property type="molecule type" value="Genomic_DNA"/>
</dbReference>
<dbReference type="GO" id="GO:0003700">
    <property type="term" value="F:DNA-binding transcription factor activity"/>
    <property type="evidence" value="ECO:0007669"/>
    <property type="project" value="InterPro"/>
</dbReference>
<feature type="region of interest" description="Disordered" evidence="4">
    <location>
        <begin position="273"/>
        <end position="300"/>
    </location>
</feature>
<feature type="domain" description="CRC" evidence="5">
    <location>
        <begin position="416"/>
        <end position="541"/>
    </location>
</feature>
<sequence>MDTPERSQIGTPISKFEDSPVFSYINNLSPIKPVKSVHITQTFNSLSFSSPPSVFTSPHVIFHKESRFVRSPRFHLTGGNKDCTDEQAITDAGNLYNDSNELPECTDPAVSNDGASADPPCEHMKFAIELPQALKYDCGSPECHPTPCCDKEAESILKVPSNSVSVVAHVQENLEKYPTEIDVQLQEICQQSINNVQTTQIGDPDTSSSQHEAEDHSQPREVSEQTEVDQTQHNHGNIVLVDDIPNEKMDNEPASILHRGMRRRCLDFELAGHRSKNPADGSSSTSCISQSDKKIANNDRRESQRCILLGIGLHLNAVATTSKDYKNIQQETLSSGKQLCLPSSSSSLHPPATNQEHQHLLSISASSERDMDPAQDGLQLAEDGSQASAYLVSEEFNQNSPKKKRRKLEPSGEIEACKRCNCKKSKCLKLYCECFAAGVYCIEPCSCQECFNKPIHEDTVIATRKQIESRNPLAFAPKVIRSSDSIPEIGDESNKTPASARHKRGCNCKKSNCLKKYCECYQGGVGCSIGCRCEGCKNAFGRKDGSAPIGMEAAPGDETEACEKSEVDKALEETEIQNNEDNPDSALTATPLRLCRQLVPLPFSSKGKPPRSSTFVTTISASGLYTCQKLGKPNILRSQKFEKPYQSVPVDEMPEALRDDASPIVKTSPNSKRVSSPQCDFGSSSSRRSGRKLILQSIPSFPSLTPHH</sequence>
<proteinExistence type="inferred from homology"/>
<comment type="similarity">
    <text evidence="2">Belongs to the lin-54 family.</text>
</comment>
<evidence type="ECO:0000259" key="5">
    <source>
        <dbReference type="PROSITE" id="PS51634"/>
    </source>
</evidence>
<name>A0AAD7LCP0_QUISA</name>
<reference evidence="6" key="1">
    <citation type="journal article" date="2023" name="Science">
        <title>Elucidation of the pathway for biosynthesis of saponin adjuvants from the soapbark tree.</title>
        <authorList>
            <person name="Reed J."/>
            <person name="Orme A."/>
            <person name="El-Demerdash A."/>
            <person name="Owen C."/>
            <person name="Martin L.B.B."/>
            <person name="Misra R.C."/>
            <person name="Kikuchi S."/>
            <person name="Rejzek M."/>
            <person name="Martin A.C."/>
            <person name="Harkess A."/>
            <person name="Leebens-Mack J."/>
            <person name="Louveau T."/>
            <person name="Stephenson M.J."/>
            <person name="Osbourn A."/>
        </authorList>
    </citation>
    <scope>NUCLEOTIDE SEQUENCE</scope>
    <source>
        <strain evidence="6">S10</strain>
    </source>
</reference>
<feature type="region of interest" description="Disordered" evidence="4">
    <location>
        <begin position="198"/>
        <end position="237"/>
    </location>
</feature>
<feature type="compositionally biased region" description="Polar residues" evidence="4">
    <location>
        <begin position="665"/>
        <end position="678"/>
    </location>
</feature>
<evidence type="ECO:0000313" key="7">
    <source>
        <dbReference type="Proteomes" id="UP001163823"/>
    </source>
</evidence>
<keyword evidence="3" id="KW-0539">Nucleus</keyword>
<evidence type="ECO:0000313" key="6">
    <source>
        <dbReference type="EMBL" id="KAJ7954850.1"/>
    </source>
</evidence>
<dbReference type="GO" id="GO:0005634">
    <property type="term" value="C:nucleus"/>
    <property type="evidence" value="ECO:0007669"/>
    <property type="project" value="UniProtKB-SubCell"/>
</dbReference>
<dbReference type="AlphaFoldDB" id="A0AAD7LCP0"/>
<feature type="compositionally biased region" description="Polar residues" evidence="4">
    <location>
        <begin position="280"/>
        <end position="290"/>
    </location>
</feature>
<evidence type="ECO:0000256" key="1">
    <source>
        <dbReference type="ARBA" id="ARBA00004123"/>
    </source>
</evidence>
<feature type="compositionally biased region" description="Basic and acidic residues" evidence="4">
    <location>
        <begin position="211"/>
        <end position="223"/>
    </location>
</feature>
<gene>
    <name evidence="6" type="ORF">O6P43_021539</name>
</gene>
<accession>A0AAD7LCP0</accession>
<evidence type="ECO:0000256" key="2">
    <source>
        <dbReference type="ARBA" id="ARBA00007267"/>
    </source>
</evidence>
<keyword evidence="7" id="KW-1185">Reference proteome</keyword>
<dbReference type="PROSITE" id="PS51634">
    <property type="entry name" value="CRC"/>
    <property type="match status" value="1"/>
</dbReference>
<dbReference type="InterPro" id="IPR005172">
    <property type="entry name" value="CRC"/>
</dbReference>
<evidence type="ECO:0000256" key="4">
    <source>
        <dbReference type="SAM" id="MobiDB-lite"/>
    </source>
</evidence>
<organism evidence="6 7">
    <name type="scientific">Quillaja saponaria</name>
    <name type="common">Soap bark tree</name>
    <dbReference type="NCBI Taxonomy" id="32244"/>
    <lineage>
        <taxon>Eukaryota</taxon>
        <taxon>Viridiplantae</taxon>
        <taxon>Streptophyta</taxon>
        <taxon>Embryophyta</taxon>
        <taxon>Tracheophyta</taxon>
        <taxon>Spermatophyta</taxon>
        <taxon>Magnoliopsida</taxon>
        <taxon>eudicotyledons</taxon>
        <taxon>Gunneridae</taxon>
        <taxon>Pentapetalae</taxon>
        <taxon>rosids</taxon>
        <taxon>fabids</taxon>
        <taxon>Fabales</taxon>
        <taxon>Quillajaceae</taxon>
        <taxon>Quillaja</taxon>
    </lineage>
</organism>
<dbReference type="InterPro" id="IPR044522">
    <property type="entry name" value="TSO1-like"/>
</dbReference>
<dbReference type="Pfam" id="PF03638">
    <property type="entry name" value="TCR"/>
    <property type="match status" value="2"/>
</dbReference>
<evidence type="ECO:0000256" key="3">
    <source>
        <dbReference type="ARBA" id="ARBA00023242"/>
    </source>
</evidence>
<dbReference type="KEGG" id="qsa:O6P43_021539"/>
<dbReference type="PANTHER" id="PTHR46159">
    <property type="entry name" value="PROTEIN TESMIN/TSO1-LIKE CXC 2"/>
    <property type="match status" value="1"/>
</dbReference>
<dbReference type="SMART" id="SM01114">
    <property type="entry name" value="CXC"/>
    <property type="match status" value="2"/>
</dbReference>
<feature type="compositionally biased region" description="Basic and acidic residues" evidence="4">
    <location>
        <begin position="291"/>
        <end position="300"/>
    </location>
</feature>